<name>N9RCF3_9GAMM</name>
<dbReference type="HOGENOM" id="CLU_220706_0_0_6"/>
<comment type="caution">
    <text evidence="1">The sequence shown here is derived from an EMBL/GenBank/DDBJ whole genome shotgun (WGS) entry which is preliminary data.</text>
</comment>
<protein>
    <submittedName>
        <fullName evidence="1">Uncharacterized protein</fullName>
    </submittedName>
</protein>
<accession>N9RCF3</accession>
<evidence type="ECO:0000313" key="1">
    <source>
        <dbReference type="EMBL" id="ENX36842.1"/>
    </source>
</evidence>
<dbReference type="Proteomes" id="UP000013009">
    <property type="component" value="Unassembled WGS sequence"/>
</dbReference>
<sequence>MNKTCHIAKLCNEIQEIMENRLQIKFEKAI</sequence>
<gene>
    <name evidence="1" type="ORF">F889_00093</name>
</gene>
<reference evidence="1 2" key="1">
    <citation type="submission" date="2013-02" db="EMBL/GenBank/DDBJ databases">
        <title>The Genome Sequence of Acinetobacter sp. NIPH 1859.</title>
        <authorList>
            <consortium name="The Broad Institute Genome Sequencing Platform"/>
            <consortium name="The Broad Institute Genome Sequencing Center for Infectious Disease"/>
            <person name="Cerqueira G."/>
            <person name="Feldgarden M."/>
            <person name="Courvalin P."/>
            <person name="Perichon B."/>
            <person name="Grillot-Courvalin C."/>
            <person name="Clermont D."/>
            <person name="Rocha E."/>
            <person name="Yoon E.-J."/>
            <person name="Nemec A."/>
            <person name="Walker B."/>
            <person name="Young S.K."/>
            <person name="Zeng Q."/>
            <person name="Gargeya S."/>
            <person name="Fitzgerald M."/>
            <person name="Haas B."/>
            <person name="Abouelleil A."/>
            <person name="Alvarado L."/>
            <person name="Arachchi H.M."/>
            <person name="Berlin A.M."/>
            <person name="Chapman S.B."/>
            <person name="Dewar J."/>
            <person name="Goldberg J."/>
            <person name="Griggs A."/>
            <person name="Gujja S."/>
            <person name="Hansen M."/>
            <person name="Howarth C."/>
            <person name="Imamovic A."/>
            <person name="Larimer J."/>
            <person name="McCowan C."/>
            <person name="Murphy C."/>
            <person name="Neiman D."/>
            <person name="Pearson M."/>
            <person name="Priest M."/>
            <person name="Roberts A."/>
            <person name="Saif S."/>
            <person name="Shea T."/>
            <person name="Sisk P."/>
            <person name="Sykes S."/>
            <person name="Wortman J."/>
            <person name="Nusbaum C."/>
            <person name="Birren B."/>
        </authorList>
    </citation>
    <scope>NUCLEOTIDE SEQUENCE [LARGE SCALE GENOMIC DNA]</scope>
    <source>
        <strain evidence="1 2">NIPH 1859</strain>
    </source>
</reference>
<proteinExistence type="predicted"/>
<dbReference type="AlphaFoldDB" id="N9RCF3"/>
<keyword evidence="2" id="KW-1185">Reference proteome</keyword>
<dbReference type="EMBL" id="APRZ01000002">
    <property type="protein sequence ID" value="ENX36842.1"/>
    <property type="molecule type" value="Genomic_DNA"/>
</dbReference>
<organism evidence="1 2">
    <name type="scientific">Acinetobacter colistiniresistens</name>
    <dbReference type="NCBI Taxonomy" id="280145"/>
    <lineage>
        <taxon>Bacteria</taxon>
        <taxon>Pseudomonadati</taxon>
        <taxon>Pseudomonadota</taxon>
        <taxon>Gammaproteobacteria</taxon>
        <taxon>Moraxellales</taxon>
        <taxon>Moraxellaceae</taxon>
        <taxon>Acinetobacter</taxon>
    </lineage>
</organism>
<evidence type="ECO:0000313" key="2">
    <source>
        <dbReference type="Proteomes" id="UP000013009"/>
    </source>
</evidence>